<evidence type="ECO:0008006" key="3">
    <source>
        <dbReference type="Google" id="ProtNLM"/>
    </source>
</evidence>
<evidence type="ECO:0000313" key="2">
    <source>
        <dbReference type="Proteomes" id="UP001157034"/>
    </source>
</evidence>
<organism evidence="1 2">
    <name type="scientific">Pseudolysinimonas kribbensis</name>
    <dbReference type="NCBI Taxonomy" id="433641"/>
    <lineage>
        <taxon>Bacteria</taxon>
        <taxon>Bacillati</taxon>
        <taxon>Actinomycetota</taxon>
        <taxon>Actinomycetes</taxon>
        <taxon>Micrococcales</taxon>
        <taxon>Microbacteriaceae</taxon>
        <taxon>Pseudolysinimonas</taxon>
    </lineage>
</organism>
<reference evidence="2" key="1">
    <citation type="journal article" date="2019" name="Int. J. Syst. Evol. Microbiol.">
        <title>The Global Catalogue of Microorganisms (GCM) 10K type strain sequencing project: providing services to taxonomists for standard genome sequencing and annotation.</title>
        <authorList>
            <consortium name="The Broad Institute Genomics Platform"/>
            <consortium name="The Broad Institute Genome Sequencing Center for Infectious Disease"/>
            <person name="Wu L."/>
            <person name="Ma J."/>
        </authorList>
    </citation>
    <scope>NUCLEOTIDE SEQUENCE [LARGE SCALE GENOMIC DNA]</scope>
    <source>
        <strain evidence="2">NBRC 108894</strain>
    </source>
</reference>
<dbReference type="EMBL" id="BSVB01000001">
    <property type="protein sequence ID" value="GMA96672.1"/>
    <property type="molecule type" value="Genomic_DNA"/>
</dbReference>
<dbReference type="RefSeq" id="WP_284255198.1">
    <property type="nucleotide sequence ID" value="NZ_BAAAQO010000004.1"/>
</dbReference>
<dbReference type="Proteomes" id="UP001157034">
    <property type="component" value="Unassembled WGS sequence"/>
</dbReference>
<gene>
    <name evidence="1" type="ORF">GCM10025881_34960</name>
</gene>
<keyword evidence="2" id="KW-1185">Reference proteome</keyword>
<accession>A0ABQ6K7M2</accession>
<proteinExistence type="predicted"/>
<comment type="caution">
    <text evidence="1">The sequence shown here is derived from an EMBL/GenBank/DDBJ whole genome shotgun (WGS) entry which is preliminary data.</text>
</comment>
<name>A0ABQ6K7M2_9MICO</name>
<evidence type="ECO:0000313" key="1">
    <source>
        <dbReference type="EMBL" id="GMA96672.1"/>
    </source>
</evidence>
<sequence length="278" mass="31382">MTVKIDPKRYLEYGGIEPARSLDGTAALAYLQPKGFGENYLEQSRAAVKRRAGEELAFEPGTANYCDFCARPLMGGEYDLLQDGRERCISCSRTVVTTNEGFVAIYQEVRRNLEIVFDIHFSVGITVRMENAKAIARGTNETYQPTPGFDARVLGFASQTTGGYELHIENGSPKLPSIQTIAHELTHIWQYRNWNEQAIEAKYGPGNHGLIYEGMASWAMVQYSYATNEVDFARREAAYTRSRDDEYGAGFRFFEERYPLRVDGGVLRDTPFKHALPL</sequence>
<protein>
    <recommendedName>
        <fullName evidence="3">Peptidase</fullName>
    </recommendedName>
</protein>